<keyword evidence="3" id="KW-1185">Reference proteome</keyword>
<dbReference type="EMBL" id="JAWDGP010000750">
    <property type="protein sequence ID" value="KAK3797582.1"/>
    <property type="molecule type" value="Genomic_DNA"/>
</dbReference>
<feature type="compositionally biased region" description="Acidic residues" evidence="1">
    <location>
        <begin position="47"/>
        <end position="88"/>
    </location>
</feature>
<gene>
    <name evidence="2" type="ORF">RRG08_054610</name>
</gene>
<reference evidence="2" key="1">
    <citation type="journal article" date="2023" name="G3 (Bethesda)">
        <title>A reference genome for the long-term kleptoplast-retaining sea slug Elysia crispata morphotype clarki.</title>
        <authorList>
            <person name="Eastman K.E."/>
            <person name="Pendleton A.L."/>
            <person name="Shaikh M.A."/>
            <person name="Suttiyut T."/>
            <person name="Ogas R."/>
            <person name="Tomko P."/>
            <person name="Gavelis G."/>
            <person name="Widhalm J.R."/>
            <person name="Wisecaver J.H."/>
        </authorList>
    </citation>
    <scope>NUCLEOTIDE SEQUENCE</scope>
    <source>
        <strain evidence="2">ECLA1</strain>
    </source>
</reference>
<dbReference type="Proteomes" id="UP001283361">
    <property type="component" value="Unassembled WGS sequence"/>
</dbReference>
<name>A0AAE1E880_9GAST</name>
<feature type="compositionally biased region" description="Low complexity" evidence="1">
    <location>
        <begin position="91"/>
        <end position="102"/>
    </location>
</feature>
<accession>A0AAE1E880</accession>
<evidence type="ECO:0000313" key="3">
    <source>
        <dbReference type="Proteomes" id="UP001283361"/>
    </source>
</evidence>
<feature type="region of interest" description="Disordered" evidence="1">
    <location>
        <begin position="47"/>
        <end position="102"/>
    </location>
</feature>
<sequence length="102" mass="11613">MPNPLDCLSPLQHKTKVDRSRSYGFLKMAFKFLNRLRNQFAQEEVVDQDSPIFEEEGHIDDESDVEFAQGGEEEQEENADNVDLDLASESDPNPNDPNNPFA</sequence>
<evidence type="ECO:0000313" key="2">
    <source>
        <dbReference type="EMBL" id="KAK3797582.1"/>
    </source>
</evidence>
<proteinExistence type="predicted"/>
<protein>
    <submittedName>
        <fullName evidence="2">Uncharacterized protein</fullName>
    </submittedName>
</protein>
<evidence type="ECO:0000256" key="1">
    <source>
        <dbReference type="SAM" id="MobiDB-lite"/>
    </source>
</evidence>
<dbReference type="AlphaFoldDB" id="A0AAE1E880"/>
<comment type="caution">
    <text evidence="2">The sequence shown here is derived from an EMBL/GenBank/DDBJ whole genome shotgun (WGS) entry which is preliminary data.</text>
</comment>
<organism evidence="2 3">
    <name type="scientific">Elysia crispata</name>
    <name type="common">lettuce slug</name>
    <dbReference type="NCBI Taxonomy" id="231223"/>
    <lineage>
        <taxon>Eukaryota</taxon>
        <taxon>Metazoa</taxon>
        <taxon>Spiralia</taxon>
        <taxon>Lophotrochozoa</taxon>
        <taxon>Mollusca</taxon>
        <taxon>Gastropoda</taxon>
        <taxon>Heterobranchia</taxon>
        <taxon>Euthyneura</taxon>
        <taxon>Panpulmonata</taxon>
        <taxon>Sacoglossa</taxon>
        <taxon>Placobranchoidea</taxon>
        <taxon>Plakobranchidae</taxon>
        <taxon>Elysia</taxon>
    </lineage>
</organism>